<dbReference type="AlphaFoldDB" id="A0A6B0S555"/>
<reference evidence="2" key="1">
    <citation type="submission" date="2019-10" db="EMBL/GenBank/DDBJ databases">
        <title>The sequence and de novo assembly of the wild yak genome.</title>
        <authorList>
            <person name="Liu Y."/>
        </authorList>
    </citation>
    <scope>NUCLEOTIDE SEQUENCE [LARGE SCALE GENOMIC DNA]</scope>
    <source>
        <strain evidence="2">WY2019</strain>
    </source>
</reference>
<organism evidence="2 3">
    <name type="scientific">Bos mutus</name>
    <name type="common">wild yak</name>
    <dbReference type="NCBI Taxonomy" id="72004"/>
    <lineage>
        <taxon>Eukaryota</taxon>
        <taxon>Metazoa</taxon>
        <taxon>Chordata</taxon>
        <taxon>Craniata</taxon>
        <taxon>Vertebrata</taxon>
        <taxon>Euteleostomi</taxon>
        <taxon>Mammalia</taxon>
        <taxon>Eutheria</taxon>
        <taxon>Laurasiatheria</taxon>
        <taxon>Artiodactyla</taxon>
        <taxon>Ruminantia</taxon>
        <taxon>Pecora</taxon>
        <taxon>Bovidae</taxon>
        <taxon>Bovinae</taxon>
        <taxon>Bos</taxon>
    </lineage>
</organism>
<dbReference type="EMBL" id="VBQZ03000199">
    <property type="protein sequence ID" value="MXQ97689.1"/>
    <property type="molecule type" value="Genomic_DNA"/>
</dbReference>
<feature type="region of interest" description="Disordered" evidence="1">
    <location>
        <begin position="1"/>
        <end position="24"/>
    </location>
</feature>
<keyword evidence="3" id="KW-1185">Reference proteome</keyword>
<dbReference type="Proteomes" id="UP000322234">
    <property type="component" value="Unassembled WGS sequence"/>
</dbReference>
<protein>
    <submittedName>
        <fullName evidence="2">Uncharacterized protein</fullName>
    </submittedName>
</protein>
<feature type="region of interest" description="Disordered" evidence="1">
    <location>
        <begin position="144"/>
        <end position="175"/>
    </location>
</feature>
<evidence type="ECO:0000313" key="2">
    <source>
        <dbReference type="EMBL" id="MXQ97689.1"/>
    </source>
</evidence>
<gene>
    <name evidence="2" type="ORF">E5288_WYG007426</name>
</gene>
<evidence type="ECO:0000313" key="3">
    <source>
        <dbReference type="Proteomes" id="UP000322234"/>
    </source>
</evidence>
<feature type="compositionally biased region" description="Basic and acidic residues" evidence="1">
    <location>
        <begin position="145"/>
        <end position="167"/>
    </location>
</feature>
<sequence>MAAAALRDPPQPPENFRKVSGDPGQVTEKAELDTLGFCGKGTTLALQKQGSVRAAFAVFLANMPPVLLIQVFHEMKSISTGPTRVQFLPVLYFLVFNQVQTVSRHGPTHLTQVCLLGKQTCFEGPVLWHDKAETLRSDASLSSLHTDDRKERHAGEVHVDSGRRQGLREQGCQSRGGRWRSDLARWQERQMPAEAPQFLEEAPQFGPLTWVPRAGLRRERSQRRFERNRAWLPEGPFVPFAEHCADPALPCTFSRWRLVPDQRWEFCRLYRNQHTIFLQLSDFVNLD</sequence>
<name>A0A6B0S555_9CETA</name>
<proteinExistence type="predicted"/>
<comment type="caution">
    <text evidence="2">The sequence shown here is derived from an EMBL/GenBank/DDBJ whole genome shotgun (WGS) entry which is preliminary data.</text>
</comment>
<accession>A0A6B0S555</accession>
<evidence type="ECO:0000256" key="1">
    <source>
        <dbReference type="SAM" id="MobiDB-lite"/>
    </source>
</evidence>